<proteinExistence type="inferred from homology"/>
<feature type="transmembrane region" description="Helical" evidence="7">
    <location>
        <begin position="61"/>
        <end position="84"/>
    </location>
</feature>
<evidence type="ECO:0000256" key="4">
    <source>
        <dbReference type="ARBA" id="ARBA00022692"/>
    </source>
</evidence>
<accession>A0A1Y5PAZ1</accession>
<dbReference type="PANTHER" id="PTHR33884">
    <property type="entry name" value="UPF0410 PROTEIN YMGE"/>
    <property type="match status" value="1"/>
</dbReference>
<keyword evidence="4 7" id="KW-0812">Transmembrane</keyword>
<feature type="transmembrane region" description="Helical" evidence="7">
    <location>
        <begin position="35"/>
        <end position="55"/>
    </location>
</feature>
<protein>
    <recommendedName>
        <fullName evidence="9">Transglycosylase-associated protein</fullName>
    </recommendedName>
</protein>
<keyword evidence="6 7" id="KW-0472">Membrane</keyword>
<comment type="similarity">
    <text evidence="2">Belongs to the UPF0410 family.</text>
</comment>
<keyword evidence="3" id="KW-1003">Cell membrane</keyword>
<evidence type="ECO:0000256" key="2">
    <source>
        <dbReference type="ARBA" id="ARBA00011006"/>
    </source>
</evidence>
<evidence type="ECO:0000256" key="7">
    <source>
        <dbReference type="SAM" id="Phobius"/>
    </source>
</evidence>
<evidence type="ECO:0000256" key="3">
    <source>
        <dbReference type="ARBA" id="ARBA00022475"/>
    </source>
</evidence>
<evidence type="ECO:0008006" key="9">
    <source>
        <dbReference type="Google" id="ProtNLM"/>
    </source>
</evidence>
<dbReference type="InterPro" id="IPR007341">
    <property type="entry name" value="Transgly_assoc"/>
</dbReference>
<evidence type="ECO:0000313" key="8">
    <source>
        <dbReference type="EMBL" id="SBS73291.1"/>
    </source>
</evidence>
<evidence type="ECO:0000256" key="5">
    <source>
        <dbReference type="ARBA" id="ARBA00022989"/>
    </source>
</evidence>
<reference evidence="8" key="1">
    <citation type="submission" date="2016-03" db="EMBL/GenBank/DDBJ databases">
        <authorList>
            <person name="Ploux O."/>
        </authorList>
    </citation>
    <scope>NUCLEOTIDE SEQUENCE</scope>
    <source>
        <strain evidence="8">UC1</strain>
    </source>
</reference>
<dbReference type="AlphaFoldDB" id="A0A1Y5PAZ1"/>
<dbReference type="GO" id="GO:0005886">
    <property type="term" value="C:plasma membrane"/>
    <property type="evidence" value="ECO:0007669"/>
    <property type="project" value="UniProtKB-SubCell"/>
</dbReference>
<feature type="transmembrane region" description="Helical" evidence="7">
    <location>
        <begin position="6"/>
        <end position="23"/>
    </location>
</feature>
<dbReference type="RefSeq" id="WP_295576461.1">
    <property type="nucleotide sequence ID" value="NZ_FLQR01000008.1"/>
</dbReference>
<gene>
    <name evidence="8" type="ORF">MIPYR_40087</name>
</gene>
<comment type="subcellular location">
    <subcellularLocation>
        <location evidence="1">Cell membrane</location>
        <topology evidence="1">Multi-pass membrane protein</topology>
    </subcellularLocation>
</comment>
<organism evidence="8">
    <name type="scientific">uncultured Microbacterium sp</name>
    <dbReference type="NCBI Taxonomy" id="191216"/>
    <lineage>
        <taxon>Bacteria</taxon>
        <taxon>Bacillati</taxon>
        <taxon>Actinomycetota</taxon>
        <taxon>Actinomycetes</taxon>
        <taxon>Micrococcales</taxon>
        <taxon>Microbacteriaceae</taxon>
        <taxon>Microbacterium</taxon>
        <taxon>environmental samples</taxon>
    </lineage>
</organism>
<dbReference type="PANTHER" id="PTHR33884:SF3">
    <property type="entry name" value="UPF0410 PROTEIN YMGE"/>
    <property type="match status" value="1"/>
</dbReference>
<keyword evidence="5 7" id="KW-1133">Transmembrane helix</keyword>
<name>A0A1Y5PAZ1_9MICO</name>
<dbReference type="EMBL" id="FLQR01000008">
    <property type="protein sequence ID" value="SBS73291.1"/>
    <property type="molecule type" value="Genomic_DNA"/>
</dbReference>
<dbReference type="Pfam" id="PF04226">
    <property type="entry name" value="Transgly_assoc"/>
    <property type="match status" value="1"/>
</dbReference>
<sequence>MLGLIISIIIIGLIAGALARLLVPGKQNMGIGMTMLLGIIGSFVGGFLGKLLFGADAGDGFLQPAGIIGSIIGAVLVLLLWIAFSKRRSGNRV</sequence>
<evidence type="ECO:0000256" key="1">
    <source>
        <dbReference type="ARBA" id="ARBA00004651"/>
    </source>
</evidence>
<evidence type="ECO:0000256" key="6">
    <source>
        <dbReference type="ARBA" id="ARBA00023136"/>
    </source>
</evidence>